<proteinExistence type="predicted"/>
<evidence type="ECO:0000313" key="5">
    <source>
        <dbReference type="Proteomes" id="UP000218899"/>
    </source>
</evidence>
<evidence type="ECO:0000313" key="4">
    <source>
        <dbReference type="EMBL" id="BAU48501.1"/>
    </source>
</evidence>
<keyword evidence="5" id="KW-1185">Reference proteome</keyword>
<dbReference type="CDD" id="cd01448">
    <property type="entry name" value="TST_Repeat_1"/>
    <property type="match status" value="1"/>
</dbReference>
<dbReference type="FunFam" id="3.40.250.10:FF:000035">
    <property type="entry name" value="Thiosulfate sulfurtransferase"/>
    <property type="match status" value="1"/>
</dbReference>
<keyword evidence="4" id="KW-0670">Pyruvate</keyword>
<dbReference type="InterPro" id="IPR001763">
    <property type="entry name" value="Rhodanese-like_dom"/>
</dbReference>
<evidence type="ECO:0000256" key="1">
    <source>
        <dbReference type="ARBA" id="ARBA00022679"/>
    </source>
</evidence>
<dbReference type="PROSITE" id="PS50206">
    <property type="entry name" value="RHODANESE_3"/>
    <property type="match status" value="2"/>
</dbReference>
<gene>
    <name evidence="4" type="ORF">SVA_1948</name>
</gene>
<keyword evidence="2" id="KW-0677">Repeat</keyword>
<dbReference type="Pfam" id="PF00581">
    <property type="entry name" value="Rhodanese"/>
    <property type="match status" value="2"/>
</dbReference>
<reference evidence="4 5" key="1">
    <citation type="submission" date="2015-08" db="EMBL/GenBank/DDBJ databases">
        <title>Complete genome sequence of Sulfurifustis variabilis.</title>
        <authorList>
            <person name="Miura A."/>
            <person name="Kojima H."/>
            <person name="Fukui M."/>
        </authorList>
    </citation>
    <scope>NUCLEOTIDE SEQUENCE [LARGE SCALE GENOMIC DNA]</scope>
    <source>
        <strain evidence="5">skN76</strain>
    </source>
</reference>
<dbReference type="KEGG" id="sva:SVA_1948"/>
<dbReference type="AlphaFoldDB" id="A0A1B4VBY1"/>
<dbReference type="Gene3D" id="3.40.250.10">
    <property type="entry name" value="Rhodanese-like domain"/>
    <property type="match status" value="2"/>
</dbReference>
<dbReference type="InterPro" id="IPR045078">
    <property type="entry name" value="TST/MPST-like"/>
</dbReference>
<dbReference type="GO" id="GO:0004792">
    <property type="term" value="F:thiosulfate-cyanide sulfurtransferase activity"/>
    <property type="evidence" value="ECO:0007669"/>
    <property type="project" value="TreeGrafter"/>
</dbReference>
<feature type="domain" description="Rhodanese" evidence="3">
    <location>
        <begin position="17"/>
        <end position="136"/>
    </location>
</feature>
<dbReference type="Proteomes" id="UP000218899">
    <property type="component" value="Chromosome"/>
</dbReference>
<dbReference type="CDD" id="cd01449">
    <property type="entry name" value="TST_Repeat_2"/>
    <property type="match status" value="1"/>
</dbReference>
<sequence>MAYTTLITTGELADHLEDPGWAVFDCRFILTDPGAGRRAYAAGHIPSARYAHLNEDLSGPVTASTGRHPLPDPGLLAEKLGRWGVDQTTQVVAYDDSYGAMAARLWWLLRWLGHDAVAVLDGDLRAWSREKRPLTTAEPVVTPRIFTPRIRADAWLDSAAVERLVQTGDGVLLDARAEERFRGEVEPFDRVAGHVPGAISLPFEDNLQPSGRFLPPEELRGLYHQALGDIPADRVAHMCGSGVTACHNLLAMEHAGLAGARLYVGSWSEWITDPRRPIARGD</sequence>
<dbReference type="InterPro" id="IPR036873">
    <property type="entry name" value="Rhodanese-like_dom_sf"/>
</dbReference>
<evidence type="ECO:0000256" key="2">
    <source>
        <dbReference type="ARBA" id="ARBA00022737"/>
    </source>
</evidence>
<evidence type="ECO:0000259" key="3">
    <source>
        <dbReference type="PROSITE" id="PS50206"/>
    </source>
</evidence>
<name>A0A1B4VBY1_9GAMM</name>
<dbReference type="PANTHER" id="PTHR11364">
    <property type="entry name" value="THIOSULFATE SULFERTANSFERASE"/>
    <property type="match status" value="1"/>
</dbReference>
<feature type="domain" description="Rhodanese" evidence="3">
    <location>
        <begin position="166"/>
        <end position="279"/>
    </location>
</feature>
<dbReference type="SMART" id="SM00450">
    <property type="entry name" value="RHOD"/>
    <property type="match status" value="2"/>
</dbReference>
<dbReference type="EMBL" id="AP014936">
    <property type="protein sequence ID" value="BAU48501.1"/>
    <property type="molecule type" value="Genomic_DNA"/>
</dbReference>
<dbReference type="SUPFAM" id="SSF52821">
    <property type="entry name" value="Rhodanese/Cell cycle control phosphatase"/>
    <property type="match status" value="2"/>
</dbReference>
<dbReference type="OrthoDB" id="9781034at2"/>
<protein>
    <submittedName>
        <fullName evidence="4">3-mercaptopyruvate sulfurtransferase</fullName>
    </submittedName>
</protein>
<dbReference type="PANTHER" id="PTHR11364:SF27">
    <property type="entry name" value="SULFURTRANSFERASE"/>
    <property type="match status" value="1"/>
</dbReference>
<dbReference type="RefSeq" id="WP_096461004.1">
    <property type="nucleotide sequence ID" value="NZ_AP014936.1"/>
</dbReference>
<organism evidence="4 5">
    <name type="scientific">Sulfurifustis variabilis</name>
    <dbReference type="NCBI Taxonomy" id="1675686"/>
    <lineage>
        <taxon>Bacteria</taxon>
        <taxon>Pseudomonadati</taxon>
        <taxon>Pseudomonadota</taxon>
        <taxon>Gammaproteobacteria</taxon>
        <taxon>Acidiferrobacterales</taxon>
        <taxon>Acidiferrobacteraceae</taxon>
        <taxon>Sulfurifustis</taxon>
    </lineage>
</organism>
<accession>A0A1B4VBY1</accession>
<keyword evidence="1 4" id="KW-0808">Transferase</keyword>